<reference evidence="2" key="1">
    <citation type="journal article" date="2022" name="Microorganisms">
        <title>Beyond the ABCs#Discovery of Three New Plasmid Types in Rhodobacterales (RepQ, RepY, RepW).</title>
        <authorList>
            <person name="Freese H.M."/>
            <person name="Ringel V."/>
            <person name="Overmann J."/>
            <person name="Petersen J."/>
        </authorList>
    </citation>
    <scope>NUCLEOTIDE SEQUENCE [LARGE SCALE GENOMIC DNA]</scope>
    <source>
        <strain evidence="2">DSM 109990</strain>
    </source>
</reference>
<proteinExistence type="predicted"/>
<protein>
    <submittedName>
        <fullName evidence="1">Uncharacterized protein</fullName>
    </submittedName>
</protein>
<organism evidence="1 2">
    <name type="scientific">Sulfitobacter dubius</name>
    <dbReference type="NCBI Taxonomy" id="218673"/>
    <lineage>
        <taxon>Bacteria</taxon>
        <taxon>Pseudomonadati</taxon>
        <taxon>Pseudomonadota</taxon>
        <taxon>Alphaproteobacteria</taxon>
        <taxon>Rhodobacterales</taxon>
        <taxon>Roseobacteraceae</taxon>
        <taxon>Sulfitobacter</taxon>
    </lineage>
</organism>
<accession>A0ABY3ZHH7</accession>
<keyword evidence="2" id="KW-1185">Reference proteome</keyword>
<dbReference type="Proteomes" id="UP000831019">
    <property type="component" value="Chromosome"/>
</dbReference>
<sequence>MSGSDNIKDIFIKPILAPAPFFLSRGAAERTLLIYQNSGITALTNSDMLRFSGMPMRMKSVNLYPPGP</sequence>
<evidence type="ECO:0000313" key="1">
    <source>
        <dbReference type="EMBL" id="UOA14102.1"/>
    </source>
</evidence>
<gene>
    <name evidence="1" type="ORF">DSM109990_00901</name>
</gene>
<dbReference type="EMBL" id="CP085144">
    <property type="protein sequence ID" value="UOA14102.1"/>
    <property type="molecule type" value="Genomic_DNA"/>
</dbReference>
<evidence type="ECO:0000313" key="2">
    <source>
        <dbReference type="Proteomes" id="UP000831019"/>
    </source>
</evidence>
<name>A0ABY3ZHH7_9RHOB</name>